<evidence type="ECO:0000256" key="1">
    <source>
        <dbReference type="SAM" id="MobiDB-lite"/>
    </source>
</evidence>
<evidence type="ECO:0000313" key="2">
    <source>
        <dbReference type="EMBL" id="EGG09646.1"/>
    </source>
</evidence>
<reference evidence="3" key="1">
    <citation type="journal article" date="2011" name="Proc. Natl. Acad. Sci. U.S.A.">
        <title>Obligate biotrophy features unraveled by the genomic analysis of rust fungi.</title>
        <authorList>
            <person name="Duplessis S."/>
            <person name="Cuomo C.A."/>
            <person name="Lin Y.-C."/>
            <person name="Aerts A."/>
            <person name="Tisserant E."/>
            <person name="Veneault-Fourrey C."/>
            <person name="Joly D.L."/>
            <person name="Hacquard S."/>
            <person name="Amselem J."/>
            <person name="Cantarel B.L."/>
            <person name="Chiu R."/>
            <person name="Coutinho P.M."/>
            <person name="Feau N."/>
            <person name="Field M."/>
            <person name="Frey P."/>
            <person name="Gelhaye E."/>
            <person name="Goldberg J."/>
            <person name="Grabherr M.G."/>
            <person name="Kodira C.D."/>
            <person name="Kohler A."/>
            <person name="Kuees U."/>
            <person name="Lindquist E.A."/>
            <person name="Lucas S.M."/>
            <person name="Mago R."/>
            <person name="Mauceli E."/>
            <person name="Morin E."/>
            <person name="Murat C."/>
            <person name="Pangilinan J.L."/>
            <person name="Park R."/>
            <person name="Pearson M."/>
            <person name="Quesneville H."/>
            <person name="Rouhier N."/>
            <person name="Sakthikumar S."/>
            <person name="Salamov A.A."/>
            <person name="Schmutz J."/>
            <person name="Selles B."/>
            <person name="Shapiro H."/>
            <person name="Tanguay P."/>
            <person name="Tuskan G.A."/>
            <person name="Henrissat B."/>
            <person name="Van de Peer Y."/>
            <person name="Rouze P."/>
            <person name="Ellis J.G."/>
            <person name="Dodds P.N."/>
            <person name="Schein J.E."/>
            <person name="Zhong S."/>
            <person name="Hamelin R.C."/>
            <person name="Grigoriev I.V."/>
            <person name="Szabo L.J."/>
            <person name="Martin F."/>
        </authorList>
    </citation>
    <scope>NUCLEOTIDE SEQUENCE [LARGE SCALE GENOMIC DNA]</scope>
    <source>
        <strain evidence="3">98AG31 / pathotype 3-4-7</strain>
    </source>
</reference>
<name>F4RD96_MELLP</name>
<dbReference type="RefSeq" id="XP_007407373.1">
    <property type="nucleotide sequence ID" value="XM_007407311.1"/>
</dbReference>
<feature type="compositionally biased region" description="Polar residues" evidence="1">
    <location>
        <begin position="28"/>
        <end position="39"/>
    </location>
</feature>
<dbReference type="OrthoDB" id="10626005at2759"/>
<keyword evidence="3" id="KW-1185">Reference proteome</keyword>
<feature type="compositionally biased region" description="Basic and acidic residues" evidence="1">
    <location>
        <begin position="185"/>
        <end position="195"/>
    </location>
</feature>
<dbReference type="HOGENOM" id="CLU_091778_0_0_1"/>
<gene>
    <name evidence="2" type="ORF">MELLADRAFT_95800</name>
</gene>
<dbReference type="GeneID" id="18937357"/>
<evidence type="ECO:0000313" key="3">
    <source>
        <dbReference type="Proteomes" id="UP000001072"/>
    </source>
</evidence>
<dbReference type="InParanoid" id="F4RD96"/>
<dbReference type="EMBL" id="GL883097">
    <property type="protein sequence ID" value="EGG09646.1"/>
    <property type="molecule type" value="Genomic_DNA"/>
</dbReference>
<feature type="compositionally biased region" description="Basic and acidic residues" evidence="1">
    <location>
        <begin position="164"/>
        <end position="178"/>
    </location>
</feature>
<sequence>MFSAPLIFTSTSHQLLSKLCGDSGCESDCSQPRRTSRVTTPLRLTPGMIQPSQDSRRGLFLPSLQPPPLAGSSAANPTGRKQGRSTSRSECETVVSHIASKPASQIVSKPVARSNRSGIEQKKKTSVPQSKGKKAVPTASTSTAATGDSNRNQSVAPSVSTQGHSRDLRQDSDNENARIRKKSKKSEANPERKEEVYDAIEIYFEEPTPGSEDVTPDYVFVLS</sequence>
<organism evidence="3">
    <name type="scientific">Melampsora larici-populina (strain 98AG31 / pathotype 3-4-7)</name>
    <name type="common">Poplar leaf rust fungus</name>
    <dbReference type="NCBI Taxonomy" id="747676"/>
    <lineage>
        <taxon>Eukaryota</taxon>
        <taxon>Fungi</taxon>
        <taxon>Dikarya</taxon>
        <taxon>Basidiomycota</taxon>
        <taxon>Pucciniomycotina</taxon>
        <taxon>Pucciniomycetes</taxon>
        <taxon>Pucciniales</taxon>
        <taxon>Melampsoraceae</taxon>
        <taxon>Melampsora</taxon>
    </lineage>
</organism>
<proteinExistence type="predicted"/>
<dbReference type="AlphaFoldDB" id="F4RD96"/>
<feature type="region of interest" description="Disordered" evidence="1">
    <location>
        <begin position="26"/>
        <end position="195"/>
    </location>
</feature>
<dbReference type="Proteomes" id="UP000001072">
    <property type="component" value="Unassembled WGS sequence"/>
</dbReference>
<dbReference type="KEGG" id="mlr:MELLADRAFT_95800"/>
<feature type="compositionally biased region" description="Polar residues" evidence="1">
    <location>
        <begin position="147"/>
        <end position="163"/>
    </location>
</feature>
<protein>
    <submittedName>
        <fullName evidence="2">Uncharacterized protein</fullName>
    </submittedName>
</protein>
<dbReference type="VEuPathDB" id="FungiDB:MELLADRAFT_95800"/>
<accession>F4RD96</accession>